<keyword evidence="3" id="KW-1185">Reference proteome</keyword>
<name>A0ABW0ZJL1_9ACTN</name>
<organism evidence="2 3">
    <name type="scientific">Nocardioides vastitatis</name>
    <dbReference type="NCBI Taxonomy" id="2568655"/>
    <lineage>
        <taxon>Bacteria</taxon>
        <taxon>Bacillati</taxon>
        <taxon>Actinomycetota</taxon>
        <taxon>Actinomycetes</taxon>
        <taxon>Propionibacteriales</taxon>
        <taxon>Nocardioidaceae</taxon>
        <taxon>Nocardioides</taxon>
    </lineage>
</organism>
<protein>
    <submittedName>
        <fullName evidence="2">P63C domain-containing protein</fullName>
    </submittedName>
</protein>
<sequence length="348" mass="38560">MSERNDLDPNADAASELARKGGRARAAKLGAEERSAIAAAAAAARWGDVHVAESTGEIRIGNLSIACAVLDDGTRVVSQSTVLQALGRNPEKSRRTRGTSELRAPFLLANNLQPFISDQLRDLDEPIPYRVAGESGRSLGYRAEMLPLVCLVYIDAAKAGALDSKQMGAAAAAEILYRGLATVGIVALVDEATGFQERRARDELRSILEAYVSAEFRQWVRVFPDEFFEQIYRLQGWDYDKRSSKRPGYVGKLINKYIYDALPVGVTEELQRLNPKNERGNRPRRHHQHLTADTGNVHLDRQISTVITLMRISNSNSEFEDLFARAFAPQLRLPVVIDPGSYRDAPKQ</sequence>
<evidence type="ECO:0000313" key="3">
    <source>
        <dbReference type="Proteomes" id="UP001596072"/>
    </source>
</evidence>
<accession>A0ABW0ZJL1</accession>
<dbReference type="Pfam" id="PF10546">
    <property type="entry name" value="P63C"/>
    <property type="match status" value="1"/>
</dbReference>
<proteinExistence type="predicted"/>
<dbReference type="EMBL" id="JBHSNS010000013">
    <property type="protein sequence ID" value="MFC5731174.1"/>
    <property type="molecule type" value="Genomic_DNA"/>
</dbReference>
<feature type="domain" description="Bacteriophage Mx8 p63 C-terminal" evidence="1">
    <location>
        <begin position="207"/>
        <end position="299"/>
    </location>
</feature>
<evidence type="ECO:0000259" key="1">
    <source>
        <dbReference type="Pfam" id="PF10546"/>
    </source>
</evidence>
<dbReference type="RefSeq" id="WP_136435403.1">
    <property type="nucleotide sequence ID" value="NZ_JBHSNS010000013.1"/>
</dbReference>
<dbReference type="InterPro" id="IPR018874">
    <property type="entry name" value="Phage_Mx8_p63_C"/>
</dbReference>
<reference evidence="3" key="1">
    <citation type="journal article" date="2019" name="Int. J. Syst. Evol. Microbiol.">
        <title>The Global Catalogue of Microorganisms (GCM) 10K type strain sequencing project: providing services to taxonomists for standard genome sequencing and annotation.</title>
        <authorList>
            <consortium name="The Broad Institute Genomics Platform"/>
            <consortium name="The Broad Institute Genome Sequencing Center for Infectious Disease"/>
            <person name="Wu L."/>
            <person name="Ma J."/>
        </authorList>
    </citation>
    <scope>NUCLEOTIDE SEQUENCE [LARGE SCALE GENOMIC DNA]</scope>
    <source>
        <strain evidence="3">YIM 94188</strain>
    </source>
</reference>
<gene>
    <name evidence="2" type="ORF">ACFPQB_19845</name>
</gene>
<dbReference type="Proteomes" id="UP001596072">
    <property type="component" value="Unassembled WGS sequence"/>
</dbReference>
<comment type="caution">
    <text evidence="2">The sequence shown here is derived from an EMBL/GenBank/DDBJ whole genome shotgun (WGS) entry which is preliminary data.</text>
</comment>
<evidence type="ECO:0000313" key="2">
    <source>
        <dbReference type="EMBL" id="MFC5731174.1"/>
    </source>
</evidence>